<evidence type="ECO:0000313" key="2">
    <source>
        <dbReference type="Proteomes" id="UP000202420"/>
    </source>
</evidence>
<accession>A7K989</accession>
<reference evidence="1 2" key="1">
    <citation type="submission" date="2006-09" db="EMBL/GenBank/DDBJ databases">
        <title>Sequence and annotation of the 288-kb ATCV-1 virus that infects an endosymbiotic Chlorella strain of the heliozoon Acanthocystis turfacea.</title>
        <authorList>
            <person name="Fitzgerald L.A."/>
            <person name="Graves M.V."/>
            <person name="Li X."/>
            <person name="Pfitzner A.J.P."/>
            <person name="Hartigan J."/>
            <person name="Van Etten J.L."/>
        </authorList>
    </citation>
    <scope>NUCLEOTIDE SEQUENCE [LARGE SCALE GENOMIC DNA]</scope>
    <source>
        <strain evidence="1 2">ATCV-1</strain>
    </source>
</reference>
<dbReference type="RefSeq" id="YP_001426960.1">
    <property type="nucleotide sequence ID" value="NC_008724.1"/>
</dbReference>
<keyword evidence="2" id="KW-1185">Reference proteome</keyword>
<name>A7K989_9PHYC</name>
<proteinExistence type="predicted"/>
<evidence type="ECO:0000313" key="1">
    <source>
        <dbReference type="EMBL" id="ABT16613.1"/>
    </source>
</evidence>
<dbReference type="EMBL" id="EF101928">
    <property type="protein sequence ID" value="ABT16613.1"/>
    <property type="molecule type" value="Genomic_DNA"/>
</dbReference>
<dbReference type="Proteomes" id="UP000202420">
    <property type="component" value="Segment"/>
</dbReference>
<dbReference type="GeneID" id="5470289"/>
<protein>
    <submittedName>
        <fullName evidence="1">Uncharacterized protein Z479R</fullName>
    </submittedName>
</protein>
<organism evidence="1 2">
    <name type="scientific">Chlorovirus heliozoae</name>
    <dbReference type="NCBI Taxonomy" id="322019"/>
    <lineage>
        <taxon>Viruses</taxon>
        <taxon>Varidnaviria</taxon>
        <taxon>Bamfordvirae</taxon>
        <taxon>Nucleocytoviricota</taxon>
        <taxon>Megaviricetes</taxon>
        <taxon>Algavirales</taxon>
        <taxon>Phycodnaviridae</taxon>
        <taxon>Chlorovirus</taxon>
    </lineage>
</organism>
<dbReference type="KEGG" id="vg:5470289"/>
<dbReference type="OrthoDB" id="17652at10239"/>
<gene>
    <name evidence="1" type="primary">Z479R</name>
    <name evidence="1" type="ORF">ATCV1_Z479R</name>
</gene>
<sequence length="145" mass="16396">MDTRLSAPYNIRAAKLRMIPGGPGGIPMNRFEGGEPSVEILPREEIAPNMNVCGAPRLESIGRLREYDVTKYEHVPFAESQTFTNTLAGPKLNQEYTRVPGAFYDVRNFDIIGSEKYPYPPIVWQTTIGENARQFGRSDGIKYRR</sequence>